<dbReference type="NCBIfam" id="NF003805">
    <property type="entry name" value="PRK05395.1-2"/>
    <property type="match status" value="1"/>
</dbReference>
<dbReference type="Pfam" id="PF01220">
    <property type="entry name" value="DHquinase_II"/>
    <property type="match status" value="1"/>
</dbReference>
<dbReference type="UniPathway" id="UPA00053">
    <property type="reaction ID" value="UER00086"/>
</dbReference>
<dbReference type="EC" id="4.2.1.10" evidence="5 8"/>
<evidence type="ECO:0000256" key="10">
    <source>
        <dbReference type="PIRSR" id="PIRSR001399-3"/>
    </source>
</evidence>
<keyword evidence="12" id="KW-1185">Reference proteome</keyword>
<dbReference type="SUPFAM" id="SSF52304">
    <property type="entry name" value="Type II 3-dehydroquinate dehydratase"/>
    <property type="match status" value="1"/>
</dbReference>
<evidence type="ECO:0000313" key="12">
    <source>
        <dbReference type="Proteomes" id="UP000283587"/>
    </source>
</evidence>
<evidence type="ECO:0000256" key="3">
    <source>
        <dbReference type="ARBA" id="ARBA00011037"/>
    </source>
</evidence>
<dbReference type="GO" id="GO:0009073">
    <property type="term" value="P:aromatic amino acid family biosynthetic process"/>
    <property type="evidence" value="ECO:0007669"/>
    <property type="project" value="UniProtKB-KW"/>
</dbReference>
<evidence type="ECO:0000256" key="9">
    <source>
        <dbReference type="PIRSR" id="PIRSR001399-1"/>
    </source>
</evidence>
<comment type="caution">
    <text evidence="11">The sequence shown here is derived from an EMBL/GenBank/DDBJ whole genome shotgun (WGS) entry which is preliminary data.</text>
</comment>
<comment type="catalytic activity">
    <reaction evidence="1 8">
        <text>3-dehydroquinate = 3-dehydroshikimate + H2O</text>
        <dbReference type="Rhea" id="RHEA:21096"/>
        <dbReference type="ChEBI" id="CHEBI:15377"/>
        <dbReference type="ChEBI" id="CHEBI:16630"/>
        <dbReference type="ChEBI" id="CHEBI:32364"/>
        <dbReference type="EC" id="4.2.1.10"/>
    </reaction>
</comment>
<organism evidence="11 12">
    <name type="scientific">Paracoccus siganidrum</name>
    <dbReference type="NCBI Taxonomy" id="1276757"/>
    <lineage>
        <taxon>Bacteria</taxon>
        <taxon>Pseudomonadati</taxon>
        <taxon>Pseudomonadota</taxon>
        <taxon>Alphaproteobacteria</taxon>
        <taxon>Rhodobacterales</taxon>
        <taxon>Paracoccaceae</taxon>
        <taxon>Paracoccus</taxon>
    </lineage>
</organism>
<evidence type="ECO:0000256" key="4">
    <source>
        <dbReference type="ARBA" id="ARBA00011193"/>
    </source>
</evidence>
<proteinExistence type="inferred from homology"/>
<comment type="subunit">
    <text evidence="4 8">Homododecamer.</text>
</comment>
<sequence length="157" mass="16702">MAVSVVIMNGPSLNLLGVREPEIYGRTTLAEIEEVCRARADRLGLSVALFGQTNYEGQMIDWIHHAREIDAGVIINPGSWASSSTAIADGLKILQRPVMEVHLSNVHRRGIFQHGSLVSQTATGIIAGLGHHGYLLAMDALAEKLAAPDAGTAPKSA</sequence>
<dbReference type="GO" id="GO:0008652">
    <property type="term" value="P:amino acid biosynthetic process"/>
    <property type="evidence" value="ECO:0007669"/>
    <property type="project" value="UniProtKB-KW"/>
</dbReference>
<dbReference type="CDD" id="cd00466">
    <property type="entry name" value="DHQase_II"/>
    <property type="match status" value="1"/>
</dbReference>
<dbReference type="GO" id="GO:0003855">
    <property type="term" value="F:3-dehydroquinate dehydratase activity"/>
    <property type="evidence" value="ECO:0007669"/>
    <property type="project" value="UniProtKB-UniRule"/>
</dbReference>
<evidence type="ECO:0000256" key="8">
    <source>
        <dbReference type="HAMAP-Rule" id="MF_00169"/>
    </source>
</evidence>
<feature type="site" description="Transition state stabilizer" evidence="8 10">
    <location>
        <position position="19"/>
    </location>
</feature>
<protein>
    <recommendedName>
        <fullName evidence="5 8">3-dehydroquinate dehydratase</fullName>
        <shortName evidence="8">3-dehydroquinase</shortName>
        <ecNumber evidence="5 8">4.2.1.10</ecNumber>
    </recommendedName>
    <alternativeName>
        <fullName evidence="8">Type II DHQase</fullName>
    </alternativeName>
</protein>
<feature type="binding site" evidence="8">
    <location>
        <begin position="103"/>
        <end position="104"/>
    </location>
    <ligand>
        <name>substrate</name>
    </ligand>
</feature>
<dbReference type="RefSeq" id="WP_119900496.1">
    <property type="nucleotide sequence ID" value="NZ_QZEW01000114.1"/>
</dbReference>
<reference evidence="12" key="1">
    <citation type="submission" date="2018-09" db="EMBL/GenBank/DDBJ databases">
        <title>Paracoccus onubensis nov. sp. a moderate halophilic bacterium isolated from Gruta de las Maravillas (Aracena, Spain).</title>
        <authorList>
            <person name="Jurado V."/>
            <person name="Gutierrez-Patricio S."/>
            <person name="Gonzalez-Pimentel J.L."/>
            <person name="Miller A.Z."/>
            <person name="Laiz L."/>
            <person name="Saiz-Jimenez C."/>
        </authorList>
    </citation>
    <scope>NUCLEOTIDE SEQUENCE [LARGE SCALE GENOMIC DNA]</scope>
    <source>
        <strain evidence="12">DSM 26381</strain>
    </source>
</reference>
<evidence type="ECO:0000256" key="2">
    <source>
        <dbReference type="ARBA" id="ARBA00004902"/>
    </source>
</evidence>
<evidence type="ECO:0000313" key="11">
    <source>
        <dbReference type="EMBL" id="RJL05339.1"/>
    </source>
</evidence>
<dbReference type="PIRSF" id="PIRSF001399">
    <property type="entry name" value="DHquinase_II"/>
    <property type="match status" value="1"/>
</dbReference>
<keyword evidence="8" id="KW-0028">Amino-acid biosynthesis</keyword>
<name>A0A418ZXX7_9RHOB</name>
<dbReference type="NCBIfam" id="NF003807">
    <property type="entry name" value="PRK05395.1-4"/>
    <property type="match status" value="1"/>
</dbReference>
<accession>A0A418ZXX7</accession>
<feature type="active site" description="Proton acceptor" evidence="8 9">
    <location>
        <position position="24"/>
    </location>
</feature>
<dbReference type="Gene3D" id="3.40.50.9100">
    <property type="entry name" value="Dehydroquinase, class II"/>
    <property type="match status" value="1"/>
</dbReference>
<feature type="binding site" evidence="8">
    <location>
        <position position="76"/>
    </location>
    <ligand>
        <name>substrate</name>
    </ligand>
</feature>
<evidence type="ECO:0000256" key="5">
    <source>
        <dbReference type="ARBA" id="ARBA00012060"/>
    </source>
</evidence>
<dbReference type="AlphaFoldDB" id="A0A418ZXX7"/>
<dbReference type="InterPro" id="IPR001874">
    <property type="entry name" value="DHquinase_II"/>
</dbReference>
<keyword evidence="6 8" id="KW-0057">Aromatic amino acid biosynthesis</keyword>
<feature type="binding site" evidence="8">
    <location>
        <position position="89"/>
    </location>
    <ligand>
        <name>substrate</name>
    </ligand>
</feature>
<dbReference type="EMBL" id="QZEW01000114">
    <property type="protein sequence ID" value="RJL05339.1"/>
    <property type="molecule type" value="Genomic_DNA"/>
</dbReference>
<dbReference type="InterPro" id="IPR036441">
    <property type="entry name" value="DHquinase_II_sf"/>
</dbReference>
<evidence type="ECO:0000256" key="7">
    <source>
        <dbReference type="ARBA" id="ARBA00023239"/>
    </source>
</evidence>
<comment type="caution">
    <text evidence="8">Lacks conserved residue(s) required for the propagation of feature annotation.</text>
</comment>
<dbReference type="GO" id="GO:0019631">
    <property type="term" value="P:quinate catabolic process"/>
    <property type="evidence" value="ECO:0007669"/>
    <property type="project" value="TreeGrafter"/>
</dbReference>
<dbReference type="HAMAP" id="MF_00169">
    <property type="entry name" value="AroQ"/>
    <property type="match status" value="1"/>
</dbReference>
<dbReference type="Proteomes" id="UP000283587">
    <property type="component" value="Unassembled WGS sequence"/>
</dbReference>
<dbReference type="PANTHER" id="PTHR21272">
    <property type="entry name" value="CATABOLIC 3-DEHYDROQUINASE"/>
    <property type="match status" value="1"/>
</dbReference>
<evidence type="ECO:0000256" key="1">
    <source>
        <dbReference type="ARBA" id="ARBA00001864"/>
    </source>
</evidence>
<dbReference type="OrthoDB" id="9790793at2"/>
<dbReference type="GO" id="GO:0009423">
    <property type="term" value="P:chorismate biosynthetic process"/>
    <property type="evidence" value="ECO:0007669"/>
    <property type="project" value="UniProtKB-UniRule"/>
</dbReference>
<keyword evidence="7 8" id="KW-0456">Lyase</keyword>
<dbReference type="PANTHER" id="PTHR21272:SF3">
    <property type="entry name" value="CATABOLIC 3-DEHYDROQUINASE"/>
    <property type="match status" value="1"/>
</dbReference>
<comment type="function">
    <text evidence="8">Catalyzes a trans-dehydration via an enolate intermediate.</text>
</comment>
<comment type="pathway">
    <text evidence="2 8">Metabolic intermediate biosynthesis; chorismate biosynthesis; chorismate from D-erythrose 4-phosphate and phosphoenolpyruvate: step 3/7.</text>
</comment>
<feature type="active site" description="Proton donor" evidence="8 9">
    <location>
        <position position="102"/>
    </location>
</feature>
<evidence type="ECO:0000256" key="6">
    <source>
        <dbReference type="ARBA" id="ARBA00023141"/>
    </source>
</evidence>
<comment type="similarity">
    <text evidence="3 8">Belongs to the type-II 3-dehydroquinase family.</text>
</comment>
<gene>
    <name evidence="8" type="primary">aroQ</name>
    <name evidence="11" type="ORF">D3P05_19740</name>
</gene>
<dbReference type="NCBIfam" id="NF003806">
    <property type="entry name" value="PRK05395.1-3"/>
    <property type="match status" value="1"/>
</dbReference>